<dbReference type="InterPro" id="IPR003018">
    <property type="entry name" value="GAF"/>
</dbReference>
<dbReference type="Proteomes" id="UP001500403">
    <property type="component" value="Unassembled WGS sequence"/>
</dbReference>
<dbReference type="SUPFAM" id="SSF55781">
    <property type="entry name" value="GAF domain-like"/>
    <property type="match status" value="1"/>
</dbReference>
<protein>
    <submittedName>
        <fullName evidence="6">GAF and ANTAR domain-containing protein</fullName>
    </submittedName>
</protein>
<dbReference type="SMART" id="SM01012">
    <property type="entry name" value="ANTAR"/>
    <property type="match status" value="1"/>
</dbReference>
<dbReference type="InterPro" id="IPR036388">
    <property type="entry name" value="WH-like_DNA-bd_sf"/>
</dbReference>
<accession>A0ABP6K857</accession>
<sequence>MVDGPLSDVPDLTGLLLDAESVDEFLQALVDRALESSPAADGCGITLERQGRPLTVASAGSRAMELDEKQYGQDDGPCLQALRTEEEVLVGDLMGERRWGDYPAYAVAYDTRSSVSLPIAAHAHTAGALNLYFAKPDGWADVDLDFLRALAAQATGAIALAQRIGDAQEFAGHLQAALKSRTVIDQAIGVIMGQQRCTAERAFTILRSASQHRNIKLRDLCADLLTNITGRPPAQDGLRPRP</sequence>
<dbReference type="PIRSF" id="PIRSF036625">
    <property type="entry name" value="GAF_ANTAR"/>
    <property type="match status" value="1"/>
</dbReference>
<evidence type="ECO:0000313" key="7">
    <source>
        <dbReference type="Proteomes" id="UP001500403"/>
    </source>
</evidence>
<feature type="domain" description="ANTAR" evidence="5">
    <location>
        <begin position="164"/>
        <end position="225"/>
    </location>
</feature>
<dbReference type="PROSITE" id="PS50921">
    <property type="entry name" value="ANTAR"/>
    <property type="match status" value="1"/>
</dbReference>
<evidence type="ECO:0000256" key="2">
    <source>
        <dbReference type="ARBA" id="ARBA00022777"/>
    </source>
</evidence>
<evidence type="ECO:0000256" key="4">
    <source>
        <dbReference type="ARBA" id="ARBA00023163"/>
    </source>
</evidence>
<dbReference type="InterPro" id="IPR012074">
    <property type="entry name" value="GAF_ANTAR"/>
</dbReference>
<dbReference type="SMART" id="SM00065">
    <property type="entry name" value="GAF"/>
    <property type="match status" value="1"/>
</dbReference>
<organism evidence="6 7">
    <name type="scientific">Streptomyces enissocaesilis</name>
    <dbReference type="NCBI Taxonomy" id="332589"/>
    <lineage>
        <taxon>Bacteria</taxon>
        <taxon>Bacillati</taxon>
        <taxon>Actinomycetota</taxon>
        <taxon>Actinomycetes</taxon>
        <taxon>Kitasatosporales</taxon>
        <taxon>Streptomycetaceae</taxon>
        <taxon>Streptomyces</taxon>
        <taxon>Streptomyces rochei group</taxon>
    </lineage>
</organism>
<dbReference type="Pfam" id="PF03861">
    <property type="entry name" value="ANTAR"/>
    <property type="match status" value="1"/>
</dbReference>
<proteinExistence type="predicted"/>
<keyword evidence="1" id="KW-0808">Transferase</keyword>
<dbReference type="SUPFAM" id="SSF52172">
    <property type="entry name" value="CheY-like"/>
    <property type="match status" value="1"/>
</dbReference>
<evidence type="ECO:0000313" key="6">
    <source>
        <dbReference type="EMBL" id="GAA2970319.1"/>
    </source>
</evidence>
<dbReference type="EMBL" id="BAAAUD010000096">
    <property type="protein sequence ID" value="GAA2970319.1"/>
    <property type="molecule type" value="Genomic_DNA"/>
</dbReference>
<keyword evidence="2" id="KW-0418">Kinase</keyword>
<gene>
    <name evidence="6" type="ORF">GCM10010446_64130</name>
</gene>
<dbReference type="Gene3D" id="3.30.450.40">
    <property type="match status" value="1"/>
</dbReference>
<dbReference type="InterPro" id="IPR005561">
    <property type="entry name" value="ANTAR"/>
</dbReference>
<keyword evidence="3" id="KW-0805">Transcription regulation</keyword>
<evidence type="ECO:0000256" key="3">
    <source>
        <dbReference type="ARBA" id="ARBA00023015"/>
    </source>
</evidence>
<name>A0ABP6K857_9ACTN</name>
<dbReference type="Gene3D" id="1.10.10.10">
    <property type="entry name" value="Winged helix-like DNA-binding domain superfamily/Winged helix DNA-binding domain"/>
    <property type="match status" value="1"/>
</dbReference>
<dbReference type="RefSeq" id="WP_344500177.1">
    <property type="nucleotide sequence ID" value="NZ_BAAAUD010000096.1"/>
</dbReference>
<comment type="caution">
    <text evidence="6">The sequence shown here is derived from an EMBL/GenBank/DDBJ whole genome shotgun (WGS) entry which is preliminary data.</text>
</comment>
<evidence type="ECO:0000259" key="5">
    <source>
        <dbReference type="PROSITE" id="PS50921"/>
    </source>
</evidence>
<dbReference type="Pfam" id="PF13185">
    <property type="entry name" value="GAF_2"/>
    <property type="match status" value="1"/>
</dbReference>
<dbReference type="InterPro" id="IPR011006">
    <property type="entry name" value="CheY-like_superfamily"/>
</dbReference>
<keyword evidence="7" id="KW-1185">Reference proteome</keyword>
<dbReference type="InterPro" id="IPR029016">
    <property type="entry name" value="GAF-like_dom_sf"/>
</dbReference>
<keyword evidence="4" id="KW-0804">Transcription</keyword>
<reference evidence="7" key="1">
    <citation type="journal article" date="2019" name="Int. J. Syst. Evol. Microbiol.">
        <title>The Global Catalogue of Microorganisms (GCM) 10K type strain sequencing project: providing services to taxonomists for standard genome sequencing and annotation.</title>
        <authorList>
            <consortium name="The Broad Institute Genomics Platform"/>
            <consortium name="The Broad Institute Genome Sequencing Center for Infectious Disease"/>
            <person name="Wu L."/>
            <person name="Ma J."/>
        </authorList>
    </citation>
    <scope>NUCLEOTIDE SEQUENCE [LARGE SCALE GENOMIC DNA]</scope>
    <source>
        <strain evidence="7">JCM 9088</strain>
    </source>
</reference>
<evidence type="ECO:0000256" key="1">
    <source>
        <dbReference type="ARBA" id="ARBA00022679"/>
    </source>
</evidence>